<gene>
    <name evidence="1" type="ORF">CYMTET_40440</name>
</gene>
<feature type="non-terminal residue" evidence="1">
    <location>
        <position position="256"/>
    </location>
</feature>
<reference evidence="1 2" key="1">
    <citation type="journal article" date="2015" name="Genome Biol. Evol.">
        <title>Comparative Genomics of a Bacterivorous Green Alga Reveals Evolutionary Causalities and Consequences of Phago-Mixotrophic Mode of Nutrition.</title>
        <authorList>
            <person name="Burns J.A."/>
            <person name="Paasch A."/>
            <person name="Narechania A."/>
            <person name="Kim E."/>
        </authorList>
    </citation>
    <scope>NUCLEOTIDE SEQUENCE [LARGE SCALE GENOMIC DNA]</scope>
    <source>
        <strain evidence="1 2">PLY_AMNH</strain>
    </source>
</reference>
<proteinExistence type="predicted"/>
<evidence type="ECO:0000313" key="1">
    <source>
        <dbReference type="EMBL" id="KAK3250172.1"/>
    </source>
</evidence>
<sequence length="256" mass="28493">MGAPCARNPMFYAQILALLKKSFLLFKRSRRDALREVLMPAFYLLLLVFLRRALRNDGVITFRRHDILLETQSPCIFNECTIGVAPCSRTFSCHVKPSGGNDVDAVCFALSRLRGYSSRCFGSASEMHELVAQEPGRLYAGIEFEVSKNASQGLRDLPTVPYTIWMNHTNVSYPEHANMTGAPGEDPTGEMCFVKSGLAALQHAINMAVVQLSDVQTKVDEVWTAAAPFKPYVQNLATSTMAFILPLYMNLIFSLQ</sequence>
<dbReference type="Proteomes" id="UP001190700">
    <property type="component" value="Unassembled WGS sequence"/>
</dbReference>
<dbReference type="AlphaFoldDB" id="A0AAE0C846"/>
<comment type="caution">
    <text evidence="1">The sequence shown here is derived from an EMBL/GenBank/DDBJ whole genome shotgun (WGS) entry which is preliminary data.</text>
</comment>
<evidence type="ECO:0000313" key="2">
    <source>
        <dbReference type="Proteomes" id="UP001190700"/>
    </source>
</evidence>
<name>A0AAE0C846_9CHLO</name>
<accession>A0AAE0C846</accession>
<organism evidence="1 2">
    <name type="scientific">Cymbomonas tetramitiformis</name>
    <dbReference type="NCBI Taxonomy" id="36881"/>
    <lineage>
        <taxon>Eukaryota</taxon>
        <taxon>Viridiplantae</taxon>
        <taxon>Chlorophyta</taxon>
        <taxon>Pyramimonadophyceae</taxon>
        <taxon>Pyramimonadales</taxon>
        <taxon>Pyramimonadaceae</taxon>
        <taxon>Cymbomonas</taxon>
    </lineage>
</organism>
<dbReference type="EMBL" id="LGRX02026865">
    <property type="protein sequence ID" value="KAK3250172.1"/>
    <property type="molecule type" value="Genomic_DNA"/>
</dbReference>
<keyword evidence="2" id="KW-1185">Reference proteome</keyword>
<protein>
    <submittedName>
        <fullName evidence="1">Uncharacterized protein</fullName>
    </submittedName>
</protein>